<evidence type="ECO:0000313" key="1">
    <source>
        <dbReference type="EMBL" id="PRI10522.1"/>
    </source>
</evidence>
<comment type="caution">
    <text evidence="1">The sequence shown here is derived from an EMBL/GenBank/DDBJ whole genome shotgun (WGS) entry which is preliminary data.</text>
</comment>
<protein>
    <submittedName>
        <fullName evidence="1">Uncharacterized protein</fullName>
    </submittedName>
</protein>
<dbReference type="Proteomes" id="UP000238650">
    <property type="component" value="Unassembled WGS sequence"/>
</dbReference>
<gene>
    <name evidence="1" type="ORF">B4915_10980</name>
</gene>
<evidence type="ECO:0000313" key="2">
    <source>
        <dbReference type="Proteomes" id="UP000238650"/>
    </source>
</evidence>
<proteinExistence type="predicted"/>
<keyword evidence="2" id="KW-1185">Reference proteome</keyword>
<name>A0A2S9QLQ8_9MICO</name>
<organism evidence="1 2">
    <name type="scientific">Leucobacter massiliensis</name>
    <dbReference type="NCBI Taxonomy" id="1686285"/>
    <lineage>
        <taxon>Bacteria</taxon>
        <taxon>Bacillati</taxon>
        <taxon>Actinomycetota</taxon>
        <taxon>Actinomycetes</taxon>
        <taxon>Micrococcales</taxon>
        <taxon>Microbacteriaceae</taxon>
        <taxon>Leucobacter</taxon>
    </lineage>
</organism>
<accession>A0A2S9QLQ8</accession>
<sequence>MYGLRDLTAGGWGSRGHLLGLIHSGELPAVMIGNAWKVRETDLAAYAGVDIADLHESRASQEARATEDMDDLATFVAQIVSTWPRLSAERRRELSRLAA</sequence>
<dbReference type="EMBL" id="MWZD01000018">
    <property type="protein sequence ID" value="PRI10522.1"/>
    <property type="molecule type" value="Genomic_DNA"/>
</dbReference>
<dbReference type="AlphaFoldDB" id="A0A2S9QLQ8"/>
<reference evidence="1 2" key="1">
    <citation type="journal article" date="2017" name="New Microbes New Infect">
        <title>Genome sequence of 'Leucobacter massiliensis' sp. nov. isolated from human pharynx after travel to the 2014 Hajj.</title>
        <authorList>
            <person name="Leangapichart T."/>
            <person name="Gautret P."/>
            <person name="Nguyen T.T."/>
            <person name="Armstrong N."/>
            <person name="Rolain J.M."/>
        </authorList>
    </citation>
    <scope>NUCLEOTIDE SEQUENCE [LARGE SCALE GENOMIC DNA]</scope>
    <source>
        <strain evidence="1 2">122RC15</strain>
    </source>
</reference>